<proteinExistence type="predicted"/>
<dbReference type="AlphaFoldDB" id="A0A7E4VB98"/>
<reference evidence="1" key="1">
    <citation type="journal article" date="2013" name="Genetics">
        <title>The draft genome and transcriptome of Panagrellus redivivus are shaped by the harsh demands of a free-living lifestyle.</title>
        <authorList>
            <person name="Srinivasan J."/>
            <person name="Dillman A.R."/>
            <person name="Macchietto M.G."/>
            <person name="Heikkinen L."/>
            <person name="Lakso M."/>
            <person name="Fracchia K.M."/>
            <person name="Antoshechkin I."/>
            <person name="Mortazavi A."/>
            <person name="Wong G."/>
            <person name="Sternberg P.W."/>
        </authorList>
    </citation>
    <scope>NUCLEOTIDE SEQUENCE [LARGE SCALE GENOMIC DNA]</scope>
    <source>
        <strain evidence="1">MT8872</strain>
    </source>
</reference>
<evidence type="ECO:0000313" key="1">
    <source>
        <dbReference type="Proteomes" id="UP000492821"/>
    </source>
</evidence>
<keyword evidence="1" id="KW-1185">Reference proteome</keyword>
<protein>
    <submittedName>
        <fullName evidence="2">VWFA domain-containing protein</fullName>
    </submittedName>
</protein>
<name>A0A7E4VB98_PANRE</name>
<sequence>MTSVNELLEKVNAFIANRELPGSDEAERILLASFRRRNPFRAENEFTTILQTCQEWKSHYCIDCQSKYSQFLFVSDKAGSIEQLESHFTNTAVVTATDLFERFATAEETMLTGAFVETLLRCGGDYLCQKTVIVTRLDDWATSYHTNVNVLNETVKTLCGLSNFVDSALKYSLNASKVQFVLTGFKNFEDNRLGFRLSAAKPKAVDYMEKLGTIRKHSEEVLPFKISQNSEVVPVGWHVVYEQCLGVIGLKIREIFLQADKQNTLSCEVLQSLLRSSSEEFAKWRVAKSNKRPKFQFPVESIIFANPYITNDHYVFYAPIEIVSVRNFNDENINDVKIKTHLSEILYSPMQLDDNALLLNTAESDLKTSLTSDTARVYLRFGYLPASNHYLSLFWRSMQRIIDETLLTEPKWKDKLFTDITLAALQSSEPFKSVLFSVQQLLENHQPDKGSVIDYLMTRVNDATKKLLYGTQFGDSPPRVVIVWMHSSGSINNRAEKCKYFEVLDIKLYIGIR</sequence>
<organism evidence="1 2">
    <name type="scientific">Panagrellus redivivus</name>
    <name type="common">Microworm</name>
    <dbReference type="NCBI Taxonomy" id="6233"/>
    <lineage>
        <taxon>Eukaryota</taxon>
        <taxon>Metazoa</taxon>
        <taxon>Ecdysozoa</taxon>
        <taxon>Nematoda</taxon>
        <taxon>Chromadorea</taxon>
        <taxon>Rhabditida</taxon>
        <taxon>Tylenchina</taxon>
        <taxon>Panagrolaimomorpha</taxon>
        <taxon>Panagrolaimoidea</taxon>
        <taxon>Panagrolaimidae</taxon>
        <taxon>Panagrellus</taxon>
    </lineage>
</organism>
<reference evidence="2" key="2">
    <citation type="submission" date="2020-10" db="UniProtKB">
        <authorList>
            <consortium name="WormBaseParasite"/>
        </authorList>
    </citation>
    <scope>IDENTIFICATION</scope>
</reference>
<dbReference type="Proteomes" id="UP000492821">
    <property type="component" value="Unassembled WGS sequence"/>
</dbReference>
<evidence type="ECO:0000313" key="2">
    <source>
        <dbReference type="WBParaSite" id="Pan_g18411.t1"/>
    </source>
</evidence>
<dbReference type="WBParaSite" id="Pan_g18411.t1">
    <property type="protein sequence ID" value="Pan_g18411.t1"/>
    <property type="gene ID" value="Pan_g18411"/>
</dbReference>
<accession>A0A7E4VB98</accession>